<dbReference type="InterPro" id="IPR052916">
    <property type="entry name" value="Type-I_RE_MTase_Subunit"/>
</dbReference>
<comment type="similarity">
    <text evidence="1">Belongs to the N(4)/N(6)-methyltransferase family.</text>
</comment>
<organism evidence="3 4">
    <name type="scientific">Flavobacterium rhizosphaerae</name>
    <dbReference type="NCBI Taxonomy" id="3163298"/>
    <lineage>
        <taxon>Bacteria</taxon>
        <taxon>Pseudomonadati</taxon>
        <taxon>Bacteroidota</taxon>
        <taxon>Flavobacteriia</taxon>
        <taxon>Flavobacteriales</taxon>
        <taxon>Flavobacteriaceae</taxon>
        <taxon>Flavobacterium</taxon>
    </lineage>
</organism>
<name>A0ABW8Z094_9FLAO</name>
<dbReference type="InterPro" id="IPR003356">
    <property type="entry name" value="DNA_methylase_A-5"/>
</dbReference>
<reference evidence="3 4" key="1">
    <citation type="submission" date="2024-06" db="EMBL/GenBank/DDBJ databases">
        <authorList>
            <person name="Kaempfer P."/>
            <person name="Viver T."/>
        </authorList>
    </citation>
    <scope>NUCLEOTIDE SEQUENCE [LARGE SCALE GENOMIC DNA]</scope>
    <source>
        <strain evidence="3 4">ST-119</strain>
    </source>
</reference>
<keyword evidence="3" id="KW-0808">Transferase</keyword>
<dbReference type="Proteomes" id="UP001629156">
    <property type="component" value="Unassembled WGS sequence"/>
</dbReference>
<dbReference type="PANTHER" id="PTHR42998:SF1">
    <property type="entry name" value="TYPE I RESTRICTION ENZYME HINDI METHYLASE SUBUNIT"/>
    <property type="match status" value="1"/>
</dbReference>
<protein>
    <submittedName>
        <fullName evidence="3">N-6 DNA methylase</fullName>
    </submittedName>
</protein>
<proteinExistence type="inferred from homology"/>
<dbReference type="PRINTS" id="PR00507">
    <property type="entry name" value="N12N6MTFRASE"/>
</dbReference>
<sequence>MIKTQEAPKGLREFNKIFNSLTYRHEVVTVFDDLLTIIICCLGRGTNEPLYFDTIKRYNPDELQQFAQLFAELCIYYEKEINASGWADPLGTYYELLAGKYKKSRLGQYFTPAAVCTLMAELTVGQEWGQTMNEPCCGSGRIVLAANHKTKGNYYVCEDLDPICCKMTAINLCMHEIRGEVHCHNALTRKDWRFSYAINYEYWKHKTKTVFMYKPS</sequence>
<dbReference type="GO" id="GO:0032259">
    <property type="term" value="P:methylation"/>
    <property type="evidence" value="ECO:0007669"/>
    <property type="project" value="UniProtKB-KW"/>
</dbReference>
<gene>
    <name evidence="3" type="ORF">ABS766_09975</name>
</gene>
<dbReference type="SUPFAM" id="SSF53335">
    <property type="entry name" value="S-adenosyl-L-methionine-dependent methyltransferases"/>
    <property type="match status" value="1"/>
</dbReference>
<dbReference type="Gene3D" id="3.40.50.150">
    <property type="entry name" value="Vaccinia Virus protein VP39"/>
    <property type="match status" value="1"/>
</dbReference>
<accession>A0ABW8Z094</accession>
<evidence type="ECO:0000256" key="1">
    <source>
        <dbReference type="ARBA" id="ARBA00006594"/>
    </source>
</evidence>
<evidence type="ECO:0000313" key="4">
    <source>
        <dbReference type="Proteomes" id="UP001629156"/>
    </source>
</evidence>
<evidence type="ECO:0000259" key="2">
    <source>
        <dbReference type="Pfam" id="PF02384"/>
    </source>
</evidence>
<feature type="domain" description="DNA methylase adenine-specific" evidence="2">
    <location>
        <begin position="88"/>
        <end position="192"/>
    </location>
</feature>
<evidence type="ECO:0000313" key="3">
    <source>
        <dbReference type="EMBL" id="MFL9844743.1"/>
    </source>
</evidence>
<keyword evidence="3" id="KW-0489">Methyltransferase</keyword>
<dbReference type="PANTHER" id="PTHR42998">
    <property type="entry name" value="TYPE I RESTRICTION ENZYME HINDVIIP M PROTEIN-RELATED"/>
    <property type="match status" value="1"/>
</dbReference>
<dbReference type="GO" id="GO:0008168">
    <property type="term" value="F:methyltransferase activity"/>
    <property type="evidence" value="ECO:0007669"/>
    <property type="project" value="UniProtKB-KW"/>
</dbReference>
<dbReference type="Pfam" id="PF02384">
    <property type="entry name" value="N6_Mtase"/>
    <property type="match status" value="1"/>
</dbReference>
<comment type="caution">
    <text evidence="3">The sequence shown here is derived from an EMBL/GenBank/DDBJ whole genome shotgun (WGS) entry which is preliminary data.</text>
</comment>
<dbReference type="RefSeq" id="WP_408085000.1">
    <property type="nucleotide sequence ID" value="NZ_JBELPZ010000009.1"/>
</dbReference>
<keyword evidence="4" id="KW-1185">Reference proteome</keyword>
<dbReference type="InterPro" id="IPR029063">
    <property type="entry name" value="SAM-dependent_MTases_sf"/>
</dbReference>
<dbReference type="EMBL" id="JBELPZ010000009">
    <property type="protein sequence ID" value="MFL9844743.1"/>
    <property type="molecule type" value="Genomic_DNA"/>
</dbReference>